<name>A0A8X7XX99_POPTO</name>
<feature type="region of interest" description="Disordered" evidence="1">
    <location>
        <begin position="145"/>
        <end position="164"/>
    </location>
</feature>
<gene>
    <name evidence="2" type="ORF">POTOM_062092</name>
</gene>
<evidence type="ECO:0000256" key="1">
    <source>
        <dbReference type="SAM" id="MobiDB-lite"/>
    </source>
</evidence>
<proteinExistence type="predicted"/>
<sequence>MDSASPITTDALKYQGNEKSFQDSQNADKKSPMFEVMGLGADIWKTTSVSNSTAELEHAKSSMTSPLVNQEDTNRNNVAALPDPSTERASMESSKQLSKSNNIDIWKHAGFSVNHKGNEVVESANPIWSRMIILLSHQEIVVWQTGQGKQKPSSPIGRKPSGSRKFQYHPMGDLDADMEPSYGTNVVANSQSIPQQVCQGLKGLDQGYGSYPNFPSHAARDSVEIEKGHLSGFQGETKGLDEIPPKSIPSGSAPGLSTPFDRSVRAPSKTMTSNRNMLELLHKVDQLSEQGNEMHFNSVNHNLSSKMPEAETSGASFHVQRDQSPASQAFGLQLAPPSQRGLIPEHALPSQSPTNAIISTRLAPTSSVQFLIPHETSHGHLWNAKCSTSIHSGNSAQRNFAAAFPLVSLDSRNHHSNQHKTDTDESSERDQTNQSALPSVSDSSRHASHSDNASSPDHARDSAQQFPVLEVAPAPQHNALSQDAVSSKMSPTCPTLTLPQKPDNHIMQVGGSSQAESGSRLINSHGILGKEQPAKGDHMQQVSLENDRAQNTMSASHEKGSGMENEEVDNGNKSLKRFKSPDAPVDPQLVTTQGGQQFYGHNNMVRDAPADCTPIPPGDSKMLSFLAKTADVQDTNAPSKEMLAFGRHDSQSFAGSNGAVSVRGEHSQISPQMAPSWFDQYGTFKNGQILRMHDAQRTISMNTSEMPFTAGRPGDRSHAHSSIEQGNAVAAASQFGIVQKGSTCSSIASEKFLPLSHCSLILVIAVEVDWAQATNRLTEKVEDEVEMVDDGLPVLRSKRRLILTTQLMQILLRPALASVFCADATLHYENAAYFVARSTLGDACSKLSCTGSDTPAPSNSRDLLPEKIKSPDKSVDQYFSKVMEDLISRTRKLESDLLRCGFRLLNVWFCAAMIAIGQKSISFRLEIGMPRSREVFCINRSFCKSMDGVKVMEPRAHHPQMHLEMPRNAFRDMSLHYPCLGIFLTGHNVFHYDN</sequence>
<feature type="region of interest" description="Disordered" evidence="1">
    <location>
        <begin position="478"/>
        <end position="503"/>
    </location>
</feature>
<dbReference type="OrthoDB" id="1630099at2759"/>
<feature type="region of interest" description="Disordered" evidence="1">
    <location>
        <begin position="412"/>
        <end position="462"/>
    </location>
</feature>
<dbReference type="Proteomes" id="UP000886885">
    <property type="component" value="Unassembled WGS sequence"/>
</dbReference>
<dbReference type="PANTHER" id="PTHR31267">
    <property type="entry name" value="DENTIN SIALOPHOSPHOPROTEIN-LIKE PROTEIN"/>
    <property type="match status" value="1"/>
</dbReference>
<dbReference type="PANTHER" id="PTHR31267:SF7">
    <property type="entry name" value="DENTIN SIALOPHOSPHOPROTEIN-LIKE PROTEIN"/>
    <property type="match status" value="1"/>
</dbReference>
<accession>A0A8X7XX99</accession>
<reference evidence="2" key="1">
    <citation type="journal article" date="2020" name="bioRxiv">
        <title>Hybrid origin of Populus tomentosa Carr. identified through genome sequencing and phylogenomic analysis.</title>
        <authorList>
            <person name="An X."/>
            <person name="Gao K."/>
            <person name="Chen Z."/>
            <person name="Li J."/>
            <person name="Yang X."/>
            <person name="Yang X."/>
            <person name="Zhou J."/>
            <person name="Guo T."/>
            <person name="Zhao T."/>
            <person name="Huang S."/>
            <person name="Miao D."/>
            <person name="Khan W.U."/>
            <person name="Rao P."/>
            <person name="Ye M."/>
            <person name="Lei B."/>
            <person name="Liao W."/>
            <person name="Wang J."/>
            <person name="Ji L."/>
            <person name="Li Y."/>
            <person name="Guo B."/>
            <person name="Mustafa N.S."/>
            <person name="Li S."/>
            <person name="Yun Q."/>
            <person name="Keller S.R."/>
            <person name="Mao J."/>
            <person name="Zhang R."/>
            <person name="Strauss S.H."/>
        </authorList>
    </citation>
    <scope>NUCLEOTIDE SEQUENCE</scope>
    <source>
        <strain evidence="2">GM15</strain>
        <tissue evidence="2">Leaf</tissue>
    </source>
</reference>
<evidence type="ECO:0000313" key="3">
    <source>
        <dbReference type="Proteomes" id="UP000886885"/>
    </source>
</evidence>
<protein>
    <submittedName>
        <fullName evidence="2">Uncharacterized protein</fullName>
    </submittedName>
</protein>
<evidence type="ECO:0000313" key="2">
    <source>
        <dbReference type="EMBL" id="KAG6735340.1"/>
    </source>
</evidence>
<feature type="region of interest" description="Disordered" evidence="1">
    <location>
        <begin position="1"/>
        <end position="30"/>
    </location>
</feature>
<organism evidence="2 3">
    <name type="scientific">Populus tomentosa</name>
    <name type="common">Chinese white poplar</name>
    <dbReference type="NCBI Taxonomy" id="118781"/>
    <lineage>
        <taxon>Eukaryota</taxon>
        <taxon>Viridiplantae</taxon>
        <taxon>Streptophyta</taxon>
        <taxon>Embryophyta</taxon>
        <taxon>Tracheophyta</taxon>
        <taxon>Spermatophyta</taxon>
        <taxon>Magnoliopsida</taxon>
        <taxon>eudicotyledons</taxon>
        <taxon>Gunneridae</taxon>
        <taxon>Pentapetalae</taxon>
        <taxon>rosids</taxon>
        <taxon>fabids</taxon>
        <taxon>Malpighiales</taxon>
        <taxon>Salicaceae</taxon>
        <taxon>Saliceae</taxon>
        <taxon>Populus</taxon>
    </lineage>
</organism>
<feature type="compositionally biased region" description="Polar residues" evidence="1">
    <location>
        <begin position="61"/>
        <end position="77"/>
    </location>
</feature>
<comment type="caution">
    <text evidence="2">The sequence shown here is derived from an EMBL/GenBank/DDBJ whole genome shotgun (WGS) entry which is preliminary data.</text>
</comment>
<feature type="compositionally biased region" description="Basic and acidic residues" evidence="1">
    <location>
        <begin position="419"/>
        <end position="431"/>
    </location>
</feature>
<feature type="region of interest" description="Disordered" evidence="1">
    <location>
        <begin position="248"/>
        <end position="270"/>
    </location>
</feature>
<feature type="compositionally biased region" description="Polar residues" evidence="1">
    <location>
        <begin position="478"/>
        <end position="498"/>
    </location>
</feature>
<dbReference type="AlphaFoldDB" id="A0A8X7XX99"/>
<keyword evidence="3" id="KW-1185">Reference proteome</keyword>
<dbReference type="EMBL" id="JAAWWB010002258">
    <property type="protein sequence ID" value="KAG6735340.1"/>
    <property type="molecule type" value="Genomic_DNA"/>
</dbReference>
<feature type="region of interest" description="Disordered" evidence="1">
    <location>
        <begin position="60"/>
        <end position="99"/>
    </location>
</feature>